<accession>A0AAN7SBC0</accession>
<dbReference type="FunFam" id="2.40.128.20:FF:000026">
    <property type="entry name" value="Apolipoprotein D-like Protein"/>
    <property type="match status" value="1"/>
</dbReference>
<gene>
    <name evidence="4" type="ORF">RN001_016403</name>
</gene>
<dbReference type="PRINTS" id="PR01273">
    <property type="entry name" value="INVTBRTCOLOR"/>
</dbReference>
<dbReference type="EMBL" id="JARPUR010000008">
    <property type="protein sequence ID" value="KAK4872279.1"/>
    <property type="molecule type" value="Genomic_DNA"/>
</dbReference>
<dbReference type="GO" id="GO:0006629">
    <property type="term" value="P:lipid metabolic process"/>
    <property type="evidence" value="ECO:0007669"/>
    <property type="project" value="TreeGrafter"/>
</dbReference>
<dbReference type="InterPro" id="IPR000566">
    <property type="entry name" value="Lipocln_cytosolic_FA-bd_dom"/>
</dbReference>
<keyword evidence="1" id="KW-1015">Disulfide bond</keyword>
<proteinExistence type="predicted"/>
<dbReference type="GO" id="GO:0005737">
    <property type="term" value="C:cytoplasm"/>
    <property type="evidence" value="ECO:0007669"/>
    <property type="project" value="TreeGrafter"/>
</dbReference>
<dbReference type="SUPFAM" id="SSF50814">
    <property type="entry name" value="Lipocalins"/>
    <property type="match status" value="1"/>
</dbReference>
<evidence type="ECO:0000256" key="1">
    <source>
        <dbReference type="ARBA" id="ARBA00023157"/>
    </source>
</evidence>
<comment type="caution">
    <text evidence="4">The sequence shown here is derived from an EMBL/GenBank/DDBJ whole genome shotgun (WGS) entry which is preliminary data.</text>
</comment>
<feature type="compositionally biased region" description="Polar residues" evidence="2">
    <location>
        <begin position="172"/>
        <end position="184"/>
    </location>
</feature>
<dbReference type="InterPro" id="IPR003057">
    <property type="entry name" value="Invtbrt_color"/>
</dbReference>
<dbReference type="Gene3D" id="2.40.128.20">
    <property type="match status" value="1"/>
</dbReference>
<dbReference type="PANTHER" id="PTHR10612:SF34">
    <property type="entry name" value="APOLIPOPROTEIN D"/>
    <property type="match status" value="1"/>
</dbReference>
<keyword evidence="5" id="KW-1185">Reference proteome</keyword>
<sequence length="228" mass="25063">MAEFDMDRFLGKWYEAERYFTFSEVVSRCVVTDYAKAPSGRIYISNEVTNRITGVKRVIGGYLELVGKGSEGKMNVKYATTPISTESTLIILDSDYDNYAVIWSCSGLGPFNTQNVWVMTRERLPPGAVMQHAYGVLDKFKINRAFFVKTDQEGCAVVAADINAANGITSSSTVPQATGGQQKSAGVEAEDKNNVIKEVSEEPEKKVEPQIVAKHILDQADAAKSNEN</sequence>
<evidence type="ECO:0000259" key="3">
    <source>
        <dbReference type="Pfam" id="PF08212"/>
    </source>
</evidence>
<dbReference type="GO" id="GO:0031409">
    <property type="term" value="F:pigment binding"/>
    <property type="evidence" value="ECO:0007669"/>
    <property type="project" value="InterPro"/>
</dbReference>
<protein>
    <recommendedName>
        <fullName evidence="3">Lipocalin/cytosolic fatty-acid binding domain-containing protein</fullName>
    </recommendedName>
</protein>
<dbReference type="Proteomes" id="UP001353858">
    <property type="component" value="Unassembled WGS sequence"/>
</dbReference>
<feature type="domain" description="Lipocalin/cytosolic fatty-acid binding" evidence="3">
    <location>
        <begin position="5"/>
        <end position="122"/>
    </location>
</feature>
<organism evidence="4 5">
    <name type="scientific">Aquatica leii</name>
    <dbReference type="NCBI Taxonomy" id="1421715"/>
    <lineage>
        <taxon>Eukaryota</taxon>
        <taxon>Metazoa</taxon>
        <taxon>Ecdysozoa</taxon>
        <taxon>Arthropoda</taxon>
        <taxon>Hexapoda</taxon>
        <taxon>Insecta</taxon>
        <taxon>Pterygota</taxon>
        <taxon>Neoptera</taxon>
        <taxon>Endopterygota</taxon>
        <taxon>Coleoptera</taxon>
        <taxon>Polyphaga</taxon>
        <taxon>Elateriformia</taxon>
        <taxon>Elateroidea</taxon>
        <taxon>Lampyridae</taxon>
        <taxon>Luciolinae</taxon>
        <taxon>Aquatica</taxon>
    </lineage>
</organism>
<dbReference type="AlphaFoldDB" id="A0AAN7SBC0"/>
<dbReference type="GO" id="GO:0000302">
    <property type="term" value="P:response to reactive oxygen species"/>
    <property type="evidence" value="ECO:0007669"/>
    <property type="project" value="TreeGrafter"/>
</dbReference>
<dbReference type="PANTHER" id="PTHR10612">
    <property type="entry name" value="APOLIPOPROTEIN D"/>
    <property type="match status" value="1"/>
</dbReference>
<dbReference type="InterPro" id="IPR012674">
    <property type="entry name" value="Calycin"/>
</dbReference>
<evidence type="ECO:0000256" key="2">
    <source>
        <dbReference type="SAM" id="MobiDB-lite"/>
    </source>
</evidence>
<evidence type="ECO:0000313" key="5">
    <source>
        <dbReference type="Proteomes" id="UP001353858"/>
    </source>
</evidence>
<feature type="region of interest" description="Disordered" evidence="2">
    <location>
        <begin position="172"/>
        <end position="192"/>
    </location>
</feature>
<dbReference type="Pfam" id="PF08212">
    <property type="entry name" value="Lipocalin_2"/>
    <property type="match status" value="1"/>
</dbReference>
<evidence type="ECO:0000313" key="4">
    <source>
        <dbReference type="EMBL" id="KAK4872279.1"/>
    </source>
</evidence>
<reference evidence="5" key="1">
    <citation type="submission" date="2023-01" db="EMBL/GenBank/DDBJ databases">
        <title>Key to firefly adult light organ development and bioluminescence: homeobox transcription factors regulate luciferase expression and transportation to peroxisome.</title>
        <authorList>
            <person name="Fu X."/>
        </authorList>
    </citation>
    <scope>NUCLEOTIDE SEQUENCE [LARGE SCALE GENOMIC DNA]</scope>
</reference>
<name>A0AAN7SBC0_9COLE</name>